<evidence type="ECO:0000313" key="2">
    <source>
        <dbReference type="EMBL" id="TDL14773.1"/>
    </source>
</evidence>
<dbReference type="AlphaFoldDB" id="A0A4Y7PH53"/>
<dbReference type="VEuPathDB" id="FungiDB:BD410DRAFT_809471"/>
<feature type="region of interest" description="Disordered" evidence="1">
    <location>
        <begin position="1"/>
        <end position="33"/>
    </location>
</feature>
<dbReference type="Proteomes" id="UP000294933">
    <property type="component" value="Unassembled WGS sequence"/>
</dbReference>
<evidence type="ECO:0000256" key="1">
    <source>
        <dbReference type="SAM" id="MobiDB-lite"/>
    </source>
</evidence>
<protein>
    <submittedName>
        <fullName evidence="2">Uncharacterized protein</fullName>
    </submittedName>
</protein>
<reference evidence="2 3" key="1">
    <citation type="submission" date="2018-06" db="EMBL/GenBank/DDBJ databases">
        <title>A transcriptomic atlas of mushroom development highlights an independent origin of complex multicellularity.</title>
        <authorList>
            <consortium name="DOE Joint Genome Institute"/>
            <person name="Krizsan K."/>
            <person name="Almasi E."/>
            <person name="Merenyi Z."/>
            <person name="Sahu N."/>
            <person name="Viragh M."/>
            <person name="Koszo T."/>
            <person name="Mondo S."/>
            <person name="Kiss B."/>
            <person name="Balint B."/>
            <person name="Kues U."/>
            <person name="Barry K."/>
            <person name="Hegedus J.C."/>
            <person name="Henrissat B."/>
            <person name="Johnson J."/>
            <person name="Lipzen A."/>
            <person name="Ohm R."/>
            <person name="Nagy I."/>
            <person name="Pangilinan J."/>
            <person name="Yan J."/>
            <person name="Xiong Y."/>
            <person name="Grigoriev I.V."/>
            <person name="Hibbett D.S."/>
            <person name="Nagy L.G."/>
        </authorList>
    </citation>
    <scope>NUCLEOTIDE SEQUENCE [LARGE SCALE GENOMIC DNA]</scope>
    <source>
        <strain evidence="2 3">SZMC22713</strain>
    </source>
</reference>
<organism evidence="2 3">
    <name type="scientific">Rickenella mellea</name>
    <dbReference type="NCBI Taxonomy" id="50990"/>
    <lineage>
        <taxon>Eukaryota</taxon>
        <taxon>Fungi</taxon>
        <taxon>Dikarya</taxon>
        <taxon>Basidiomycota</taxon>
        <taxon>Agaricomycotina</taxon>
        <taxon>Agaricomycetes</taxon>
        <taxon>Hymenochaetales</taxon>
        <taxon>Rickenellaceae</taxon>
        <taxon>Rickenella</taxon>
    </lineage>
</organism>
<sequence>MEQSESVMHESDICDGHGKDEHSGPPRKFELKNDTDEDDLSLIDRLCSRVPRKLKVIGGSIAIGFAGGYAISHLGPPPVDHHFAKKVPVKSVTKHISQDDEAFKLYEKNLAKTHPVVEISHPSVEGKLSVMSTKDPKIPLGEKANLSQESLRALGFNKLDNPTNARLLDAKSIVNEEGEPVGVDYSKFMPTKITPFLTFSDIFKILSELSQFTGAHSETIKQMICVVQKCESWAKWIPRLQLGLDVAVGMIARQIYDGFDTLKQDLKRLRWWMERIIELTCRSLAAYACAHLPWGVLVNRLLQSAISVTWTDCKKSILK</sequence>
<evidence type="ECO:0000313" key="3">
    <source>
        <dbReference type="Proteomes" id="UP000294933"/>
    </source>
</evidence>
<gene>
    <name evidence="2" type="ORF">BD410DRAFT_809471</name>
</gene>
<keyword evidence="3" id="KW-1185">Reference proteome</keyword>
<name>A0A4Y7PH53_9AGAM</name>
<dbReference type="EMBL" id="ML170309">
    <property type="protein sequence ID" value="TDL14773.1"/>
    <property type="molecule type" value="Genomic_DNA"/>
</dbReference>
<feature type="compositionally biased region" description="Basic and acidic residues" evidence="1">
    <location>
        <begin position="7"/>
        <end position="33"/>
    </location>
</feature>
<accession>A0A4Y7PH53</accession>
<proteinExistence type="predicted"/>